<dbReference type="Gene3D" id="3.30.70.360">
    <property type="match status" value="1"/>
</dbReference>
<dbReference type="InterPro" id="IPR002933">
    <property type="entry name" value="Peptidase_M20"/>
</dbReference>
<sequence length="474" mass="51584">MTRRQAIDSATNYFDSGGFLKDLTRRVHMMTESQDSGRLNELRAYLADEIAPSIGRIGFESRIVENPVEGHAPFLIATRIEDPSLPTMLMYGHGDVVRGYDGQWMDQMSPWNITVEGDRWFGRGTADNKGQHTINLAALEQVIEARNRRLGFNATLLLEMGEETGSPGLRTVCEQHKNLLAADLLIASDGPRARSNVPCVFLGSRGFVNFTLSVRLRSGAHHSGNWGGALSNAGTVLANAISSLVDGRGRILVDALLPKPIPVAVRTALKNIAVGGGPNDPQVDGHWGEPGLTAQERVYAWNALEVLAFTTGNPTSPIGAIPPVAHAHCQLRYVVGTDCERIEEVLRRRLDACGFDRVEVAIGERMGATRLPPEDPWVAWALDSIEQTTGKHPDLLPNLGGSLPNDVFSEVLGLPTIWIPHSYGACSQHAPNEHLLGSVAREALQIMAGIFWDLGESASAVRDRRREGARVDRA</sequence>
<protein>
    <submittedName>
        <fullName evidence="4">Uncharacterized protein</fullName>
    </submittedName>
</protein>
<organism evidence="4">
    <name type="scientific">Burkholderia cenocepacia</name>
    <dbReference type="NCBI Taxonomy" id="95486"/>
    <lineage>
        <taxon>Bacteria</taxon>
        <taxon>Pseudomonadati</taxon>
        <taxon>Pseudomonadota</taxon>
        <taxon>Betaproteobacteria</taxon>
        <taxon>Burkholderiales</taxon>
        <taxon>Burkholderiaceae</taxon>
        <taxon>Burkholderia</taxon>
        <taxon>Burkholderia cepacia complex</taxon>
    </lineage>
</organism>
<evidence type="ECO:0000256" key="2">
    <source>
        <dbReference type="ARBA" id="ARBA00022723"/>
    </source>
</evidence>
<keyword evidence="1" id="KW-0645">Protease</keyword>
<dbReference type="AlphaFoldDB" id="A0A071M1I4"/>
<dbReference type="GO" id="GO:0046872">
    <property type="term" value="F:metal ion binding"/>
    <property type="evidence" value="ECO:0007669"/>
    <property type="project" value="UniProtKB-KW"/>
</dbReference>
<gene>
    <name evidence="4" type="ORF">DT99_36625</name>
</gene>
<dbReference type="GO" id="GO:0006508">
    <property type="term" value="P:proteolysis"/>
    <property type="evidence" value="ECO:0007669"/>
    <property type="project" value="UniProtKB-KW"/>
</dbReference>
<dbReference type="OrthoDB" id="9761532at2"/>
<evidence type="ECO:0000256" key="1">
    <source>
        <dbReference type="ARBA" id="ARBA00022670"/>
    </source>
</evidence>
<dbReference type="GO" id="GO:0008233">
    <property type="term" value="F:peptidase activity"/>
    <property type="evidence" value="ECO:0007669"/>
    <property type="project" value="UniProtKB-KW"/>
</dbReference>
<dbReference type="Pfam" id="PF01546">
    <property type="entry name" value="Peptidase_M20"/>
    <property type="match status" value="1"/>
</dbReference>
<name>A0A071M1I4_9BURK</name>
<keyword evidence="3" id="KW-0378">Hydrolase</keyword>
<proteinExistence type="predicted"/>
<dbReference type="SUPFAM" id="SSF53187">
    <property type="entry name" value="Zn-dependent exopeptidases"/>
    <property type="match status" value="1"/>
</dbReference>
<dbReference type="InterPro" id="IPR051458">
    <property type="entry name" value="Cyt/Met_Dipeptidase"/>
</dbReference>
<keyword evidence="2" id="KW-0479">Metal-binding</keyword>
<dbReference type="PANTHER" id="PTHR43270">
    <property type="entry name" value="BETA-ALA-HIS DIPEPTIDASE"/>
    <property type="match status" value="1"/>
</dbReference>
<reference evidence="4" key="1">
    <citation type="submission" date="2014-04" db="EMBL/GenBank/DDBJ databases">
        <title>In planta biocontrol of soil-borne Fusarium wilt of banana through a plant endophytic bacterium, Burkholderia cenocepacia 869T2.</title>
        <authorList>
            <person name="Ho Y.-N."/>
            <person name="Chiang H.-M."/>
            <person name="Chao C.-P."/>
            <person name="Su C.-C."/>
            <person name="Hsu H.-F."/>
            <person name="Guo C.-T."/>
            <person name="Hsieh J.-L."/>
            <person name="Huang C.-C."/>
        </authorList>
    </citation>
    <scope>NUCLEOTIDE SEQUENCE [LARGE SCALE GENOMIC DNA]</scope>
    <source>
        <strain evidence="4">869T2</strain>
    </source>
</reference>
<evidence type="ECO:0000256" key="3">
    <source>
        <dbReference type="ARBA" id="ARBA00022801"/>
    </source>
</evidence>
<dbReference type="PANTHER" id="PTHR43270:SF12">
    <property type="entry name" value="SUCCINYL-DIAMINOPIMELATE DESUCCINYLASE"/>
    <property type="match status" value="1"/>
</dbReference>
<evidence type="ECO:0000313" key="4">
    <source>
        <dbReference type="EMBL" id="KEA54794.1"/>
    </source>
</evidence>
<dbReference type="EMBL" id="JJOA01000083">
    <property type="protein sequence ID" value="KEA54794.1"/>
    <property type="molecule type" value="Genomic_DNA"/>
</dbReference>
<accession>A0A071M1I4</accession>
<dbReference type="NCBIfam" id="NF005478">
    <property type="entry name" value="PRK07079.1"/>
    <property type="match status" value="1"/>
</dbReference>
<comment type="caution">
    <text evidence="4">The sequence shown here is derived from an EMBL/GenBank/DDBJ whole genome shotgun (WGS) entry which is preliminary data.</text>
</comment>
<dbReference type="Gene3D" id="3.40.630.10">
    <property type="entry name" value="Zn peptidases"/>
    <property type="match status" value="1"/>
</dbReference>